<name>A0A067JDM0_JATCU</name>
<gene>
    <name evidence="1" type="ORF">JCGZ_03148</name>
</gene>
<accession>A0A067JDM0</accession>
<keyword evidence="2" id="KW-1185">Reference proteome</keyword>
<reference evidence="1 2" key="1">
    <citation type="journal article" date="2014" name="PLoS ONE">
        <title>Global Analysis of Gene Expression Profiles in Physic Nut (Jatropha curcas L.) Seedlings Exposed to Salt Stress.</title>
        <authorList>
            <person name="Zhang L."/>
            <person name="Zhang C."/>
            <person name="Wu P."/>
            <person name="Chen Y."/>
            <person name="Li M."/>
            <person name="Jiang H."/>
            <person name="Wu G."/>
        </authorList>
    </citation>
    <scope>NUCLEOTIDE SEQUENCE [LARGE SCALE GENOMIC DNA]</scope>
    <source>
        <strain evidence="2">cv. GZQX0401</strain>
        <tissue evidence="1">Young leaves</tissue>
    </source>
</reference>
<dbReference type="EMBL" id="KK915537">
    <property type="protein sequence ID" value="KDP21937.1"/>
    <property type="molecule type" value="Genomic_DNA"/>
</dbReference>
<proteinExistence type="predicted"/>
<evidence type="ECO:0000313" key="2">
    <source>
        <dbReference type="Proteomes" id="UP000027138"/>
    </source>
</evidence>
<dbReference type="AlphaFoldDB" id="A0A067JDM0"/>
<evidence type="ECO:0000313" key="1">
    <source>
        <dbReference type="EMBL" id="KDP21937.1"/>
    </source>
</evidence>
<organism evidence="1 2">
    <name type="scientific">Jatropha curcas</name>
    <name type="common">Barbados nut</name>
    <dbReference type="NCBI Taxonomy" id="180498"/>
    <lineage>
        <taxon>Eukaryota</taxon>
        <taxon>Viridiplantae</taxon>
        <taxon>Streptophyta</taxon>
        <taxon>Embryophyta</taxon>
        <taxon>Tracheophyta</taxon>
        <taxon>Spermatophyta</taxon>
        <taxon>Magnoliopsida</taxon>
        <taxon>eudicotyledons</taxon>
        <taxon>Gunneridae</taxon>
        <taxon>Pentapetalae</taxon>
        <taxon>rosids</taxon>
        <taxon>fabids</taxon>
        <taxon>Malpighiales</taxon>
        <taxon>Euphorbiaceae</taxon>
        <taxon>Crotonoideae</taxon>
        <taxon>Jatropheae</taxon>
        <taxon>Jatropha</taxon>
    </lineage>
</organism>
<protein>
    <submittedName>
        <fullName evidence="1">Uncharacterized protein</fullName>
    </submittedName>
</protein>
<sequence length="181" mass="20672">MGKLVLERTNSESGDDSMISGRRRGFCLLDPVSQSPDRRRRWLENRLWMKLSNIYTKMLEISWGLRIHDQLGLDEHYLVENGPNSGFATAVHGVFVRRALLPELMGERDSPGREESIEACPSASSYRKRCGSLKKEIGGLQHLRAQFSLASDVYWVPLIEHLKFGWLVPGIHGRWPEIEGK</sequence>
<dbReference type="Proteomes" id="UP000027138">
    <property type="component" value="Unassembled WGS sequence"/>
</dbReference>